<name>A0ABY3DT55_9HYPH</name>
<evidence type="ECO:0000313" key="3">
    <source>
        <dbReference type="Proteomes" id="UP000315321"/>
    </source>
</evidence>
<proteinExistence type="predicted"/>
<sequence length="247" mass="26903">MFPSPVPIRVRLLAATAVVTCLGSGADADEPAEPSLEDRLYFYSGMDVARDNAYGWGGMAWAPFAPMDKEGLRLRTQTGGGRYRYRTQAVAGGWNIGNKLEAELLVGWQFLRGAHALALYGGVNVVDNQLDKPDPGNRDQGTQVGAKFVAEWFYRLDERWTLTAALGGSTADETVSGRATAGWRAMEWLDIGVETGATTDWLDESVRVGAFLAVPFSGRELRAAGGWRWSSDSDDGMYGTLSVYMPF</sequence>
<dbReference type="Proteomes" id="UP000315321">
    <property type="component" value="Unassembled WGS sequence"/>
</dbReference>
<feature type="signal peptide" evidence="1">
    <location>
        <begin position="1"/>
        <end position="28"/>
    </location>
</feature>
<keyword evidence="1" id="KW-0732">Signal</keyword>
<evidence type="ECO:0000313" key="2">
    <source>
        <dbReference type="EMBL" id="TSJ63220.1"/>
    </source>
</evidence>
<dbReference type="InterPro" id="IPR031485">
    <property type="entry name" value="CBP_BcsS"/>
</dbReference>
<dbReference type="EMBL" id="VMBP01000002">
    <property type="protein sequence ID" value="TSJ63220.1"/>
    <property type="molecule type" value="Genomic_DNA"/>
</dbReference>
<gene>
    <name evidence="2" type="primary">bcsS</name>
    <name evidence="2" type="ORF">FO470_09680</name>
</gene>
<protein>
    <submittedName>
        <fullName evidence="2">Cellulose biosynthesis protein BcsS</fullName>
    </submittedName>
</protein>
<feature type="chain" id="PRO_5046014148" evidence="1">
    <location>
        <begin position="29"/>
        <end position="247"/>
    </location>
</feature>
<evidence type="ECO:0000256" key="1">
    <source>
        <dbReference type="SAM" id="SignalP"/>
    </source>
</evidence>
<organism evidence="2 3">
    <name type="scientific">Ancylobacter moscoviensis</name>
    <dbReference type="NCBI Taxonomy" id="2597768"/>
    <lineage>
        <taxon>Bacteria</taxon>
        <taxon>Pseudomonadati</taxon>
        <taxon>Pseudomonadota</taxon>
        <taxon>Alphaproteobacteria</taxon>
        <taxon>Hyphomicrobiales</taxon>
        <taxon>Xanthobacteraceae</taxon>
        <taxon>Ancylobacter</taxon>
    </lineage>
</organism>
<comment type="caution">
    <text evidence="2">The sequence shown here is derived from an EMBL/GenBank/DDBJ whole genome shotgun (WGS) entry which is preliminary data.</text>
</comment>
<keyword evidence="3" id="KW-1185">Reference proteome</keyword>
<reference evidence="2 3" key="1">
    <citation type="submission" date="2019-07" db="EMBL/GenBank/DDBJ databases">
        <authorList>
            <person name="Grouzdev D.S."/>
        </authorList>
    </citation>
    <scope>NUCLEOTIDE SEQUENCE [LARGE SCALE GENOMIC DNA]</scope>
    <source>
        <strain evidence="2 3">3C</strain>
    </source>
</reference>
<dbReference type="Pfam" id="PF17036">
    <property type="entry name" value="CBP_BcsS"/>
    <property type="match status" value="1"/>
</dbReference>
<dbReference type="RefSeq" id="WP_144342709.1">
    <property type="nucleotide sequence ID" value="NZ_VMBP01000002.1"/>
</dbReference>
<accession>A0ABY3DT55</accession>